<feature type="transmembrane region" description="Helical" evidence="1">
    <location>
        <begin position="998"/>
        <end position="1019"/>
    </location>
</feature>
<feature type="transmembrane region" description="Helical" evidence="1">
    <location>
        <begin position="1067"/>
        <end position="1087"/>
    </location>
</feature>
<dbReference type="STRING" id="714943.Mucpa_0817"/>
<proteinExistence type="predicted"/>
<sequence>MITSKTYLQIAEAQESPLMRVSTKYMETLQKVQPVLGGGSIKPFLNVGGMLDIYTSGTDLKVFRLRPAGDEKAPYTAADLGIQASQLSLFLSTEGDANSPAILGLDTGSRLTISTIKNGAYQQRLFEPANEVGRKLKSFIATRSPTGAIYVTAILEDDKLVNNMFNPSTDPQWKSKDWVQVKNPASDVAKVRELSTVANNDVQGSLFAIGLPGTSYDGRLLFSESRYRDSPMVDLLAPLIKGKPGKIAHFSVVEDKSKLINILAVESETGELYQKKQKKPLSGMTKTEFEDWKKIDSQIAGTFNPFNTKLKSLQATLRFDNTIEIFAIGLGGDLHYTYLQKAGKYWSVLFPLGSQFNNTNYVLTRSLQGYSEVYSITTANEIIRFFQSPESQQWFTNKVLVEGVKKEVISVQGHSVDLTILDANGVPQPNTNVILSTSYQTPISANGLFYQPSIVDTVVVKTDVSGRLSIIQNSNGLAGATMYITTPFTGTGNPITVEPNGQLLGKIQSTTTADVLNAKDKSGNYLLQDKYRTQANAESLAKIMQSSANLVEPDQQHEVVYFYHNRARSPLARTNGLNIAKNAGINWEIDFSSGFPVYRNVSSNDLRLYMANASNGIFGIGWGDVWDAIKGGFNAVVDGIKKIIVTIGSTIKVLFEIVVDGVTKVFESIVETAQQVFNLVEGVWNWLKVTTQKIYEWLAFFFNWEDIKRTAHVVEYNSNLFLDFTKASVEHLRGEAAQWIDGLKRDLNDAVDDFLAKYTDTSLGSIGNEYKEPQPEAENGMDHNPMFISYKENYKDTTVKASFAESFAESPINDLVIMLQDLANNFEFGDGKAAFDEAINYFSNIKDNPDKALDLLLSGLVKVGESIALFALDFGKGVILTMLDIIVSVIDAFKNLMNEEWEIPIVSEIYKLATGETLSFRPIQLLSYIIAIPANIIYKASEGVAPFPDEASVQAFKNYYTLDYLKKRAGLISGRINHDFSTAAAAAQESVARLLFKAGYAISMFVGSFADIATAIASSTGTVNDAVGYVSTGAGILSAVFTNPWILEVDPGKLICGSTGSSGSSGFNIGYVATAIGLLVPAAVYFYKKKNPATPPDVIVKINEISRTLVGATQTIIYIVEYATTSNPNGKVFARTLTATIPGKLLRFLSLKELNVEAFFIPVGILSVLIFGGYTAAFIINFSINPSLKDLPDNLELAIS</sequence>
<keyword evidence="1" id="KW-1133">Transmembrane helix</keyword>
<dbReference type="Proteomes" id="UP000002774">
    <property type="component" value="Chromosome"/>
</dbReference>
<dbReference type="eggNOG" id="ENOG502Z9Y1">
    <property type="taxonomic scope" value="Bacteria"/>
</dbReference>
<keyword evidence="3" id="KW-1185">Reference proteome</keyword>
<protein>
    <submittedName>
        <fullName evidence="2">Uncharacterized protein</fullName>
    </submittedName>
</protein>
<dbReference type="HOGENOM" id="CLU_273723_0_0_10"/>
<feature type="transmembrane region" description="Helical" evidence="1">
    <location>
        <begin position="1026"/>
        <end position="1047"/>
    </location>
</feature>
<keyword evidence="1" id="KW-0812">Transmembrane</keyword>
<organism evidence="2 3">
    <name type="scientific">Mucilaginibacter paludis DSM 18603</name>
    <dbReference type="NCBI Taxonomy" id="714943"/>
    <lineage>
        <taxon>Bacteria</taxon>
        <taxon>Pseudomonadati</taxon>
        <taxon>Bacteroidota</taxon>
        <taxon>Sphingobacteriia</taxon>
        <taxon>Sphingobacteriales</taxon>
        <taxon>Sphingobacteriaceae</taxon>
        <taxon>Mucilaginibacter</taxon>
    </lineage>
</organism>
<dbReference type="EMBL" id="CM001403">
    <property type="protein sequence ID" value="EHQ24998.1"/>
    <property type="molecule type" value="Genomic_DNA"/>
</dbReference>
<evidence type="ECO:0000256" key="1">
    <source>
        <dbReference type="SAM" id="Phobius"/>
    </source>
</evidence>
<name>H1YA14_9SPHI</name>
<accession>H1YA14</accession>
<keyword evidence="1" id="KW-0472">Membrane</keyword>
<feature type="transmembrane region" description="Helical" evidence="1">
    <location>
        <begin position="1159"/>
        <end position="1184"/>
    </location>
</feature>
<evidence type="ECO:0000313" key="2">
    <source>
        <dbReference type="EMBL" id="EHQ24998.1"/>
    </source>
</evidence>
<reference evidence="2" key="1">
    <citation type="submission" date="2011-09" db="EMBL/GenBank/DDBJ databases">
        <title>The permanent draft genome of Mucilaginibacter paludis DSM 18603.</title>
        <authorList>
            <consortium name="US DOE Joint Genome Institute (JGI-PGF)"/>
            <person name="Lucas S."/>
            <person name="Han J."/>
            <person name="Lapidus A."/>
            <person name="Bruce D."/>
            <person name="Goodwin L."/>
            <person name="Pitluck S."/>
            <person name="Peters L."/>
            <person name="Kyrpides N."/>
            <person name="Mavromatis K."/>
            <person name="Ivanova N."/>
            <person name="Mikhailova N."/>
            <person name="Held B."/>
            <person name="Detter J.C."/>
            <person name="Tapia R."/>
            <person name="Han C."/>
            <person name="Land M."/>
            <person name="Hauser L."/>
            <person name="Markowitz V."/>
            <person name="Cheng J.-F."/>
            <person name="Hugenholtz P."/>
            <person name="Woyke T."/>
            <person name="Wu D."/>
            <person name="Tindall B."/>
            <person name="Brambilla E."/>
            <person name="Klenk H.-P."/>
            <person name="Eisen J.A."/>
        </authorList>
    </citation>
    <scope>NUCLEOTIDE SEQUENCE [LARGE SCALE GENOMIC DNA]</scope>
    <source>
        <strain evidence="2">DSM 18603</strain>
    </source>
</reference>
<gene>
    <name evidence="2" type="ORF">Mucpa_0817</name>
</gene>
<dbReference type="AlphaFoldDB" id="H1YA14"/>
<evidence type="ECO:0000313" key="3">
    <source>
        <dbReference type="Proteomes" id="UP000002774"/>
    </source>
</evidence>